<accession>A0A370UB49</accession>
<feature type="domain" description="FAD dependent oxidoreductase" evidence="2">
    <location>
        <begin position="40"/>
        <end position="396"/>
    </location>
</feature>
<dbReference type="Proteomes" id="UP000254326">
    <property type="component" value="Unassembled WGS sequence"/>
</dbReference>
<organism evidence="3 4">
    <name type="scientific">Marinomonas piezotolerans</name>
    <dbReference type="NCBI Taxonomy" id="2213058"/>
    <lineage>
        <taxon>Bacteria</taxon>
        <taxon>Pseudomonadati</taxon>
        <taxon>Pseudomonadota</taxon>
        <taxon>Gammaproteobacteria</taxon>
        <taxon>Oceanospirillales</taxon>
        <taxon>Oceanospirillaceae</taxon>
        <taxon>Marinomonas</taxon>
    </lineage>
</organism>
<gene>
    <name evidence="3" type="ORF">DN730_05225</name>
</gene>
<dbReference type="PANTHER" id="PTHR13847">
    <property type="entry name" value="SARCOSINE DEHYDROGENASE-RELATED"/>
    <property type="match status" value="1"/>
</dbReference>
<name>A0A370UB49_9GAMM</name>
<evidence type="ECO:0000313" key="4">
    <source>
        <dbReference type="Proteomes" id="UP000254326"/>
    </source>
</evidence>
<dbReference type="InterPro" id="IPR036188">
    <property type="entry name" value="FAD/NAD-bd_sf"/>
</dbReference>
<dbReference type="GO" id="GO:0016491">
    <property type="term" value="F:oxidoreductase activity"/>
    <property type="evidence" value="ECO:0007669"/>
    <property type="project" value="UniProtKB-KW"/>
</dbReference>
<evidence type="ECO:0000313" key="3">
    <source>
        <dbReference type="EMBL" id="RDL45020.1"/>
    </source>
</evidence>
<keyword evidence="1" id="KW-0560">Oxidoreductase</keyword>
<dbReference type="Pfam" id="PF01266">
    <property type="entry name" value="DAO"/>
    <property type="match status" value="1"/>
</dbReference>
<dbReference type="RefSeq" id="WP_115467057.1">
    <property type="nucleotide sequence ID" value="NZ_QKRA01000002.1"/>
</dbReference>
<evidence type="ECO:0000259" key="2">
    <source>
        <dbReference type="Pfam" id="PF01266"/>
    </source>
</evidence>
<dbReference type="GO" id="GO:0005737">
    <property type="term" value="C:cytoplasm"/>
    <property type="evidence" value="ECO:0007669"/>
    <property type="project" value="TreeGrafter"/>
</dbReference>
<keyword evidence="4" id="KW-1185">Reference proteome</keyword>
<dbReference type="EMBL" id="QKRA01000002">
    <property type="protein sequence ID" value="RDL45020.1"/>
    <property type="molecule type" value="Genomic_DNA"/>
</dbReference>
<proteinExistence type="predicted"/>
<dbReference type="AlphaFoldDB" id="A0A370UB49"/>
<evidence type="ECO:0000256" key="1">
    <source>
        <dbReference type="ARBA" id="ARBA00023002"/>
    </source>
</evidence>
<dbReference type="InterPro" id="IPR006076">
    <property type="entry name" value="FAD-dep_OxRdtase"/>
</dbReference>
<dbReference type="Gene3D" id="3.30.9.10">
    <property type="entry name" value="D-Amino Acid Oxidase, subunit A, domain 2"/>
    <property type="match status" value="1"/>
</dbReference>
<dbReference type="OrthoDB" id="311718at2"/>
<comment type="caution">
    <text evidence="3">The sequence shown here is derived from an EMBL/GenBank/DDBJ whole genome shotgun (WGS) entry which is preliminary data.</text>
</comment>
<dbReference type="Gene3D" id="3.50.50.60">
    <property type="entry name" value="FAD/NAD(P)-binding domain"/>
    <property type="match status" value="1"/>
</dbReference>
<dbReference type="SUPFAM" id="SSF51905">
    <property type="entry name" value="FAD/NAD(P)-binding domain"/>
    <property type="match status" value="1"/>
</dbReference>
<reference evidence="3 4" key="1">
    <citation type="submission" date="2018-06" db="EMBL/GenBank/DDBJ databases">
        <title>Marinomonas sp. YLB-05 draft genome sequence.</title>
        <authorList>
            <person name="Yu L."/>
            <person name="Tang X."/>
        </authorList>
    </citation>
    <scope>NUCLEOTIDE SEQUENCE [LARGE SCALE GENOMIC DNA]</scope>
    <source>
        <strain evidence="3 4">YLB-05</strain>
    </source>
</reference>
<sequence length="443" mass="49331">MNNIKLPADDNSCGWFEILSPEYQQHMSEPNPISGVEKTDWLVIGGGFVGMSATHRLAELNPEQRIVLVDAQKIGHGTSGRNSGFVIDLPHKSDLVGDDIERKRKVIELNRAAIQYLEDKIMRHGIECQWSHAGKLQGAVSERGVKFLEHFQRLLKELGEPHEMLDQASLRKVVGTQYYQQALYTPGCPLMQPAALIRGLLAHVPENVSVWEETPILNLERRNGTWVAQTANGQVHAKNVILGTNIYTEQFGHMKSRMLPIMTFASMTRPLTDEEFSAYGGTADWGLTPADHAGTTLRMTQDRRLVVRNQYRFVPNYNSDLATREKIHVMHRESLEARYPMLKAVTFEHTWGGVLSLSSNSQAFFGELEPGLFSSCCHNGVGVARGTISGKLLAEMASGGDSKLQQNMQAVSGMPARLPPEPFLGIGVRARMAFAKWQSRSEV</sequence>
<protein>
    <submittedName>
        <fullName evidence="3">FAD-dependent oxidoreductase</fullName>
    </submittedName>
</protein>
<dbReference type="PANTHER" id="PTHR13847:SF281">
    <property type="entry name" value="FAD DEPENDENT OXIDOREDUCTASE DOMAIN-CONTAINING PROTEIN"/>
    <property type="match status" value="1"/>
</dbReference>